<dbReference type="Gene3D" id="1.10.443.10">
    <property type="entry name" value="Intergrase catalytic core"/>
    <property type="match status" value="1"/>
</dbReference>
<keyword evidence="4 10" id="KW-0132">Cell division</keyword>
<evidence type="ECO:0000259" key="11">
    <source>
        <dbReference type="PROSITE" id="PS51898"/>
    </source>
</evidence>
<evidence type="ECO:0000256" key="3">
    <source>
        <dbReference type="ARBA" id="ARBA00022490"/>
    </source>
</evidence>
<dbReference type="InterPro" id="IPR044068">
    <property type="entry name" value="CB"/>
</dbReference>
<dbReference type="RefSeq" id="WP_013170101.1">
    <property type="nucleotide sequence ID" value="NC_014218.1"/>
</dbReference>
<evidence type="ECO:0000256" key="4">
    <source>
        <dbReference type="ARBA" id="ARBA00022618"/>
    </source>
</evidence>
<dbReference type="InterPro" id="IPR011932">
    <property type="entry name" value="Recomb_XerD"/>
</dbReference>
<dbReference type="Pfam" id="PF00589">
    <property type="entry name" value="Phage_integrase"/>
    <property type="match status" value="1"/>
</dbReference>
<dbReference type="SUPFAM" id="SSF47823">
    <property type="entry name" value="lambda integrase-like, N-terminal domain"/>
    <property type="match status" value="1"/>
</dbReference>
<feature type="active site" evidence="10">
    <location>
        <position position="256"/>
    </location>
</feature>
<feature type="active site" description="O-(3'-phospho-DNA)-tyrosine intermediate" evidence="10">
    <location>
        <position position="288"/>
    </location>
</feature>
<feature type="active site" evidence="10">
    <location>
        <position position="181"/>
    </location>
</feature>
<dbReference type="NCBIfam" id="NF001399">
    <property type="entry name" value="PRK00283.1"/>
    <property type="match status" value="1"/>
</dbReference>
<dbReference type="InterPro" id="IPR013762">
    <property type="entry name" value="Integrase-like_cat_sf"/>
</dbReference>
<evidence type="ECO:0000259" key="12">
    <source>
        <dbReference type="PROSITE" id="PS51900"/>
    </source>
</evidence>
<keyword evidence="8 10" id="KW-0233">DNA recombination</keyword>
<keyword evidence="3 10" id="KW-0963">Cytoplasm</keyword>
<evidence type="ECO:0000256" key="9">
    <source>
        <dbReference type="ARBA" id="ARBA00023306"/>
    </source>
</evidence>
<feature type="active site" evidence="10">
    <location>
        <position position="157"/>
    </location>
</feature>
<dbReference type="SUPFAM" id="SSF56349">
    <property type="entry name" value="DNA breaking-rejoining enzymes"/>
    <property type="match status" value="1"/>
</dbReference>
<comment type="subunit">
    <text evidence="10">Forms a cyclic heterotetrameric complex composed of two molecules of XerC and two molecules of XerD.</text>
</comment>
<sequence length="310" mass="34166">MTFRGEFDRALRDYVAHLGIERSLSDNTLGAYRRDLTHYKEHLELRSVASLAAISPEDAASFVEYLRDGSAGSVMATSSVARMVTAVRRFHEFLLAEGITTTDASADLHPPKIGMRLPKAITIPEMEQLLAVVARGDDAISTRDRALLEILYGTGARISEVVGLTVDDMSCENATIRLFGKGRKERILPLGTYAIEAIRAYLNHGRTELVARSAAPTSSFFLNKRGKTLSRQSAWGVIQAVAEEAGLTDISPHTFRHSFATHLLQGGADVRVVQEMLGHSSVTTTQIYTKVTRETLKEIYATAHPRAWHE</sequence>
<evidence type="ECO:0000313" key="13">
    <source>
        <dbReference type="EMBL" id="ADH92605.1"/>
    </source>
</evidence>
<dbReference type="Pfam" id="PF02899">
    <property type="entry name" value="Phage_int_SAM_1"/>
    <property type="match status" value="1"/>
</dbReference>
<dbReference type="eggNOG" id="COG4974">
    <property type="taxonomic scope" value="Bacteria"/>
</dbReference>
<keyword evidence="5 10" id="KW-0159">Chromosome partition</keyword>
<comment type="subcellular location">
    <subcellularLocation>
        <location evidence="1 10">Cytoplasm</location>
    </subcellularLocation>
</comment>
<dbReference type="InterPro" id="IPR023009">
    <property type="entry name" value="Tyrosine_recombinase_XerC/XerD"/>
</dbReference>
<dbReference type="GO" id="GO:0003677">
    <property type="term" value="F:DNA binding"/>
    <property type="evidence" value="ECO:0007669"/>
    <property type="project" value="UniProtKB-UniRule"/>
</dbReference>
<evidence type="ECO:0000256" key="6">
    <source>
        <dbReference type="ARBA" id="ARBA00022908"/>
    </source>
</evidence>
<dbReference type="Gene3D" id="1.10.150.130">
    <property type="match status" value="1"/>
</dbReference>
<dbReference type="PANTHER" id="PTHR30349">
    <property type="entry name" value="PHAGE INTEGRASE-RELATED"/>
    <property type="match status" value="1"/>
</dbReference>
<evidence type="ECO:0000256" key="1">
    <source>
        <dbReference type="ARBA" id="ARBA00004496"/>
    </source>
</evidence>
<dbReference type="PANTHER" id="PTHR30349:SF81">
    <property type="entry name" value="TYROSINE RECOMBINASE XERC"/>
    <property type="match status" value="1"/>
</dbReference>
<dbReference type="CDD" id="cd00798">
    <property type="entry name" value="INT_XerDC_C"/>
    <property type="match status" value="1"/>
</dbReference>
<dbReference type="InterPro" id="IPR004107">
    <property type="entry name" value="Integrase_SAM-like_N"/>
</dbReference>
<dbReference type="GO" id="GO:0009037">
    <property type="term" value="F:tyrosine-based site-specific recombinase activity"/>
    <property type="evidence" value="ECO:0007669"/>
    <property type="project" value="UniProtKB-UniRule"/>
</dbReference>
<keyword evidence="9 10" id="KW-0131">Cell cycle</keyword>
<evidence type="ECO:0000256" key="8">
    <source>
        <dbReference type="ARBA" id="ARBA00023172"/>
    </source>
</evidence>
<evidence type="ECO:0000313" key="14">
    <source>
        <dbReference type="Proteomes" id="UP000000376"/>
    </source>
</evidence>
<evidence type="ECO:0000256" key="2">
    <source>
        <dbReference type="ARBA" id="ARBA00010450"/>
    </source>
</evidence>
<keyword evidence="7 10" id="KW-0238">DNA-binding</keyword>
<name>D7BNV6_ARCHD</name>
<evidence type="ECO:0000256" key="7">
    <source>
        <dbReference type="ARBA" id="ARBA00023125"/>
    </source>
</evidence>
<dbReference type="KEGG" id="ahe:Arch_0879"/>
<reference evidence="13 14" key="1">
    <citation type="journal article" date="2010" name="Stand. Genomic Sci.">
        <title>Complete genome sequence of Arcanobacterium haemolyticum type strain (11018).</title>
        <authorList>
            <person name="Yasawong M."/>
            <person name="Teshima H."/>
            <person name="Lapidus A."/>
            <person name="Nolan M."/>
            <person name="Lucas S."/>
            <person name="Glavina Del Rio T."/>
            <person name="Tice H."/>
            <person name="Cheng J."/>
            <person name="Bruce D."/>
            <person name="Detter C."/>
            <person name="Tapia R."/>
            <person name="Han C."/>
            <person name="Goodwin L."/>
            <person name="Pitluck S."/>
            <person name="Liolios K."/>
            <person name="Ivanova N."/>
            <person name="Mavromatis K."/>
            <person name="Mikhailova N."/>
            <person name="Pati A."/>
            <person name="Chen A."/>
            <person name="Palaniappan K."/>
            <person name="Land M."/>
            <person name="Hauser L."/>
            <person name="Chang Y."/>
            <person name="Jeffries C."/>
            <person name="Rohde M."/>
            <person name="Sikorski J."/>
            <person name="Pukall R."/>
            <person name="Goker M."/>
            <person name="Woyke T."/>
            <person name="Bristow J."/>
            <person name="Eisen J."/>
            <person name="Markowitz V."/>
            <person name="Hugenholtz P."/>
            <person name="Kyrpides N."/>
            <person name="Klenk H."/>
        </authorList>
    </citation>
    <scope>NUCLEOTIDE SEQUENCE [LARGE SCALE GENOMIC DNA]</scope>
    <source>
        <strain evidence="14">ATCC 9345 / DSM 20595 / CCUG 17215 / LMG 16163 / NBRC 15585 / NCTC 8452 / 11018</strain>
    </source>
</reference>
<dbReference type="STRING" id="644284.Arch_0879"/>
<dbReference type="GO" id="GO:0006313">
    <property type="term" value="P:DNA transposition"/>
    <property type="evidence" value="ECO:0007669"/>
    <property type="project" value="UniProtKB-UniRule"/>
</dbReference>
<dbReference type="PROSITE" id="PS51900">
    <property type="entry name" value="CB"/>
    <property type="match status" value="1"/>
</dbReference>
<comment type="function">
    <text evidence="10">Site-specific tyrosine recombinase, which acts by catalyzing the cutting and rejoining of the recombining DNA molecules. The XerC-XerD complex is essential to convert dimers of the bacterial chromosome into monomers to permit their segregation at cell division. It also contributes to the segregational stability of plasmids.</text>
</comment>
<feature type="domain" description="Core-binding (CB)" evidence="12">
    <location>
        <begin position="5"/>
        <end position="95"/>
    </location>
</feature>
<dbReference type="Proteomes" id="UP000000376">
    <property type="component" value="Chromosome"/>
</dbReference>
<feature type="active site" evidence="10">
    <location>
        <position position="253"/>
    </location>
</feature>
<dbReference type="PROSITE" id="PS51898">
    <property type="entry name" value="TYR_RECOMBINASE"/>
    <property type="match status" value="1"/>
</dbReference>
<dbReference type="HOGENOM" id="CLU_027562_9_0_11"/>
<gene>
    <name evidence="10" type="primary">xerC</name>
    <name evidence="13" type="ordered locus">Arch_0879</name>
</gene>
<organism evidence="13 14">
    <name type="scientific">Arcanobacterium haemolyticum (strain ATCC 9345 / DSM 20595 / CCM 5947 / CCUG 17215 / LMG 16163 / NBRC 15585 / NCTC 8452 / 11018)</name>
    <dbReference type="NCBI Taxonomy" id="644284"/>
    <lineage>
        <taxon>Bacteria</taxon>
        <taxon>Bacillati</taxon>
        <taxon>Actinomycetota</taxon>
        <taxon>Actinomycetes</taxon>
        <taxon>Actinomycetales</taxon>
        <taxon>Actinomycetaceae</taxon>
        <taxon>Arcanobacterium</taxon>
    </lineage>
</organism>
<comment type="similarity">
    <text evidence="10">Belongs to the 'phage' integrase family. XerC subfamily.</text>
</comment>
<comment type="similarity">
    <text evidence="2">Belongs to the 'phage' integrase family. XerD subfamily.</text>
</comment>
<protein>
    <recommendedName>
        <fullName evidence="10">Tyrosine recombinase XerC</fullName>
    </recommendedName>
</protein>
<dbReference type="GO" id="GO:0005737">
    <property type="term" value="C:cytoplasm"/>
    <property type="evidence" value="ECO:0007669"/>
    <property type="project" value="UniProtKB-SubCell"/>
</dbReference>
<proteinExistence type="inferred from homology"/>
<dbReference type="OrthoDB" id="9801717at2"/>
<dbReference type="GO" id="GO:0051301">
    <property type="term" value="P:cell division"/>
    <property type="evidence" value="ECO:0007669"/>
    <property type="project" value="UniProtKB-KW"/>
</dbReference>
<dbReference type="InterPro" id="IPR011010">
    <property type="entry name" value="DNA_brk_join_enz"/>
</dbReference>
<feature type="active site" evidence="10">
    <location>
        <position position="279"/>
    </location>
</feature>
<dbReference type="HAMAP" id="MF_01808">
    <property type="entry name" value="Recomb_XerC_XerD"/>
    <property type="match status" value="1"/>
</dbReference>
<feature type="domain" description="Tyr recombinase" evidence="11">
    <location>
        <begin position="116"/>
        <end position="301"/>
    </location>
</feature>
<dbReference type="InterPro" id="IPR010998">
    <property type="entry name" value="Integrase_recombinase_N"/>
</dbReference>
<keyword evidence="6 10" id="KW-0229">DNA integration</keyword>
<evidence type="ECO:0000256" key="5">
    <source>
        <dbReference type="ARBA" id="ARBA00022829"/>
    </source>
</evidence>
<dbReference type="GO" id="GO:0007059">
    <property type="term" value="P:chromosome segregation"/>
    <property type="evidence" value="ECO:0007669"/>
    <property type="project" value="UniProtKB-UniRule"/>
</dbReference>
<dbReference type="NCBIfam" id="TIGR02225">
    <property type="entry name" value="recomb_XerD"/>
    <property type="match status" value="1"/>
</dbReference>
<dbReference type="EMBL" id="CP002045">
    <property type="protein sequence ID" value="ADH92605.1"/>
    <property type="molecule type" value="Genomic_DNA"/>
</dbReference>
<evidence type="ECO:0000256" key="10">
    <source>
        <dbReference type="HAMAP-Rule" id="MF_01808"/>
    </source>
</evidence>
<dbReference type="InterPro" id="IPR002104">
    <property type="entry name" value="Integrase_catalytic"/>
</dbReference>
<keyword evidence="14" id="KW-1185">Reference proteome</keyword>
<accession>D7BNV6</accession>
<dbReference type="AlphaFoldDB" id="D7BNV6"/>
<dbReference type="InterPro" id="IPR050090">
    <property type="entry name" value="Tyrosine_recombinase_XerCD"/>
</dbReference>